<keyword evidence="3" id="KW-1185">Reference proteome</keyword>
<dbReference type="InterPro" id="IPR022742">
    <property type="entry name" value="Hydrolase_4"/>
</dbReference>
<proteinExistence type="predicted"/>
<organism evidence="2 3">
    <name type="scientific">Ornithobacterium rhinotracheale (strain ATCC 51463 / DSM 15997 / CCUG 23171 / CIP 104009 / LMG 9086)</name>
    <dbReference type="NCBI Taxonomy" id="867902"/>
    <lineage>
        <taxon>Bacteria</taxon>
        <taxon>Pseudomonadati</taxon>
        <taxon>Bacteroidota</taxon>
        <taxon>Flavobacteriia</taxon>
        <taxon>Flavobacteriales</taxon>
        <taxon>Weeksellaceae</taxon>
        <taxon>Ornithobacterium</taxon>
    </lineage>
</organism>
<dbReference type="InterPro" id="IPR029058">
    <property type="entry name" value="AB_hydrolase_fold"/>
</dbReference>
<dbReference type="STRING" id="867902.Ornrh_1566"/>
<dbReference type="AlphaFoldDB" id="I4A190"/>
<dbReference type="RefSeq" id="WP_014791275.1">
    <property type="nucleotide sequence ID" value="NC_018016.1"/>
</dbReference>
<dbReference type="eggNOG" id="COG2267">
    <property type="taxonomic scope" value="Bacteria"/>
</dbReference>
<gene>
    <name evidence="2" type="ordered locus">Ornrh_1566</name>
</gene>
<evidence type="ECO:0000259" key="1">
    <source>
        <dbReference type="Pfam" id="PF12146"/>
    </source>
</evidence>
<dbReference type="GeneID" id="97258203"/>
<reference evidence="2 3" key="1">
    <citation type="submission" date="2012-06" db="EMBL/GenBank/DDBJ databases">
        <title>The complete genome of Ornithobacterium rhinotracheale DSM 15997.</title>
        <authorList>
            <consortium name="US DOE Joint Genome Institute (JGI-PGF)"/>
            <person name="Lucas S."/>
            <person name="Copeland A."/>
            <person name="Lapidus A."/>
            <person name="Goodwin L."/>
            <person name="Pitluck S."/>
            <person name="Peters L."/>
            <person name="Mikhailova N."/>
            <person name="Teshima H."/>
            <person name="Kyrpides N."/>
            <person name="Mavromatis K."/>
            <person name="Pagani I."/>
            <person name="Ivanova N."/>
            <person name="Ovchinnikova G."/>
            <person name="Zeytun A."/>
            <person name="Detter J.C."/>
            <person name="Han C."/>
            <person name="Land M."/>
            <person name="Hauser L."/>
            <person name="Markowitz V."/>
            <person name="Cheng J.-F."/>
            <person name="Hugenholtz P."/>
            <person name="Woyke T."/>
            <person name="Wu D."/>
            <person name="Lang E."/>
            <person name="Kopitz M."/>
            <person name="Brambilla E."/>
            <person name="Klenk H.-P."/>
            <person name="Eisen J.A."/>
        </authorList>
    </citation>
    <scope>NUCLEOTIDE SEQUENCE [LARGE SCALE GENOMIC DNA]</scope>
    <source>
        <strain evidence="3">ATCC 51463 / DSM 15997 / CCUG 23171 / LMG 9086</strain>
    </source>
</reference>
<dbReference type="GeneID" id="71569646"/>
<dbReference type="KEGG" id="orh:Ornrh_1566"/>
<dbReference type="Pfam" id="PF12146">
    <property type="entry name" value="Hydrolase_4"/>
    <property type="match status" value="1"/>
</dbReference>
<dbReference type="Proteomes" id="UP000006051">
    <property type="component" value="Chromosome"/>
</dbReference>
<sequence>MQIIRDFYQQEKEGLAPHEIFYQLLVPSEKPKATFLIIHGMEEHSDRYLDFAKFMEEQGFAVMLYDHLGHGKTAKNTENLSFIMPDNPATHLVEDAGAITDFLHQKFPEIPHFVMGHSMGSFVLRCLLQKKSADFQGAIVMGTGARVFGTSLAKGFLAILNKIIPRYKSDLINGVFARMNNRFFKDEPLFHDLNWLSVNHQNRENYHQDPLCGEPFSVNGFYALLGVVDCATKAHWAKNISPELPMLFISGNDDPIGDFGKGVKKAATQAQAGGREVVLKLYPKMRHEILNEEIKNQVYCDIENWISRHLA</sequence>
<dbReference type="PATRIC" id="fig|867902.3.peg.1520"/>
<name>I4A190_ORNRL</name>
<dbReference type="Gene3D" id="3.40.50.1820">
    <property type="entry name" value="alpha/beta hydrolase"/>
    <property type="match status" value="1"/>
</dbReference>
<dbReference type="HOGENOM" id="CLU_026209_1_0_10"/>
<dbReference type="InterPro" id="IPR051044">
    <property type="entry name" value="MAG_DAG_Lipase"/>
</dbReference>
<dbReference type="PANTHER" id="PTHR11614">
    <property type="entry name" value="PHOSPHOLIPASE-RELATED"/>
    <property type="match status" value="1"/>
</dbReference>
<dbReference type="SUPFAM" id="SSF53474">
    <property type="entry name" value="alpha/beta-Hydrolases"/>
    <property type="match status" value="1"/>
</dbReference>
<evidence type="ECO:0000313" key="3">
    <source>
        <dbReference type="Proteomes" id="UP000006051"/>
    </source>
</evidence>
<dbReference type="EMBL" id="CP003283">
    <property type="protein sequence ID" value="AFL97724.1"/>
    <property type="molecule type" value="Genomic_DNA"/>
</dbReference>
<accession>I4A190</accession>
<feature type="domain" description="Serine aminopeptidase S33" evidence="1">
    <location>
        <begin position="30"/>
        <end position="293"/>
    </location>
</feature>
<evidence type="ECO:0000313" key="2">
    <source>
        <dbReference type="EMBL" id="AFL97724.1"/>
    </source>
</evidence>
<protein>
    <submittedName>
        <fullName evidence="2">Lysophospholipase</fullName>
    </submittedName>
</protein>